<gene>
    <name evidence="1" type="ORF">MM415A01922_0018</name>
    <name evidence="2" type="ORF">MM415B03022_0003</name>
</gene>
<name>A0A6M3L085_9ZZZZ</name>
<organism evidence="2">
    <name type="scientific">viral metagenome</name>
    <dbReference type="NCBI Taxonomy" id="1070528"/>
    <lineage>
        <taxon>unclassified sequences</taxon>
        <taxon>metagenomes</taxon>
        <taxon>organismal metagenomes</taxon>
    </lineage>
</organism>
<reference evidence="2" key="1">
    <citation type="submission" date="2020-03" db="EMBL/GenBank/DDBJ databases">
        <title>The deep terrestrial virosphere.</title>
        <authorList>
            <person name="Holmfeldt K."/>
            <person name="Nilsson E."/>
            <person name="Simone D."/>
            <person name="Lopez-Fernandez M."/>
            <person name="Wu X."/>
            <person name="de Brujin I."/>
            <person name="Lundin D."/>
            <person name="Andersson A."/>
            <person name="Bertilsson S."/>
            <person name="Dopson M."/>
        </authorList>
    </citation>
    <scope>NUCLEOTIDE SEQUENCE</scope>
    <source>
        <strain evidence="1">MM415A01922</strain>
        <strain evidence="2">MM415B03022</strain>
    </source>
</reference>
<dbReference type="EMBL" id="MT142694">
    <property type="protein sequence ID" value="QJA87282.1"/>
    <property type="molecule type" value="Genomic_DNA"/>
</dbReference>
<dbReference type="AlphaFoldDB" id="A0A6M3L085"/>
<accession>A0A6M3L085</accession>
<sequence length="111" mass="12279">MTPTQITIITQSPLFIEYLAALEGRAEAEVVNVREELQLRQGLVVEVIDRALLSEDLKLATGTAFEILDRTGYGKGVPAQKHLHLHAHAELKEMDEEDLAQVVMDLASEEG</sequence>
<dbReference type="EMBL" id="MT142123">
    <property type="protein sequence ID" value="QJA74840.1"/>
    <property type="molecule type" value="Genomic_DNA"/>
</dbReference>
<evidence type="ECO:0000313" key="2">
    <source>
        <dbReference type="EMBL" id="QJA87282.1"/>
    </source>
</evidence>
<protein>
    <submittedName>
        <fullName evidence="2">Uncharacterized protein</fullName>
    </submittedName>
</protein>
<proteinExistence type="predicted"/>
<evidence type="ECO:0000313" key="1">
    <source>
        <dbReference type="EMBL" id="QJA74840.1"/>
    </source>
</evidence>